<dbReference type="AlphaFoldDB" id="A0AAD1SCE1"/>
<dbReference type="Gene3D" id="3.90.280.10">
    <property type="entry name" value="PEBP-like"/>
    <property type="match status" value="1"/>
</dbReference>
<gene>
    <name evidence="1" type="ORF">PECUL_23A039934</name>
</gene>
<dbReference type="Proteomes" id="UP001295444">
    <property type="component" value="Chromosome 05"/>
</dbReference>
<dbReference type="CDD" id="cd00866">
    <property type="entry name" value="PEBP_euk"/>
    <property type="match status" value="1"/>
</dbReference>
<accession>A0AAD1SCE1</accession>
<name>A0AAD1SCE1_PELCU</name>
<dbReference type="PANTHER" id="PTHR11362:SF8">
    <property type="entry name" value="PHOSPHATIDYLETHANOLAMINE-BINDING PROTEIN 2"/>
    <property type="match status" value="1"/>
</dbReference>
<organism evidence="1 2">
    <name type="scientific">Pelobates cultripes</name>
    <name type="common">Western spadefoot toad</name>
    <dbReference type="NCBI Taxonomy" id="61616"/>
    <lineage>
        <taxon>Eukaryota</taxon>
        <taxon>Metazoa</taxon>
        <taxon>Chordata</taxon>
        <taxon>Craniata</taxon>
        <taxon>Vertebrata</taxon>
        <taxon>Euteleostomi</taxon>
        <taxon>Amphibia</taxon>
        <taxon>Batrachia</taxon>
        <taxon>Anura</taxon>
        <taxon>Pelobatoidea</taxon>
        <taxon>Pelobatidae</taxon>
        <taxon>Pelobates</taxon>
    </lineage>
</organism>
<dbReference type="SUPFAM" id="SSF49777">
    <property type="entry name" value="PEBP-like"/>
    <property type="match status" value="1"/>
</dbReference>
<evidence type="ECO:0000313" key="2">
    <source>
        <dbReference type="Proteomes" id="UP001295444"/>
    </source>
</evidence>
<dbReference type="PANTHER" id="PTHR11362">
    <property type="entry name" value="PHOSPHATIDYLETHANOLAMINE-BINDING PROTEIN"/>
    <property type="match status" value="1"/>
</dbReference>
<dbReference type="Pfam" id="PF01161">
    <property type="entry name" value="PBP"/>
    <property type="match status" value="1"/>
</dbReference>
<evidence type="ECO:0000313" key="1">
    <source>
        <dbReference type="EMBL" id="CAH2295980.1"/>
    </source>
</evidence>
<dbReference type="GO" id="GO:0043409">
    <property type="term" value="P:negative regulation of MAPK cascade"/>
    <property type="evidence" value="ECO:0007669"/>
    <property type="project" value="TreeGrafter"/>
</dbReference>
<dbReference type="InterPro" id="IPR008914">
    <property type="entry name" value="PEBP"/>
</dbReference>
<keyword evidence="2" id="KW-1185">Reference proteome</keyword>
<dbReference type="EMBL" id="OW240916">
    <property type="protein sequence ID" value="CAH2295980.1"/>
    <property type="molecule type" value="Genomic_DNA"/>
</dbReference>
<reference evidence="1" key="1">
    <citation type="submission" date="2022-03" db="EMBL/GenBank/DDBJ databases">
        <authorList>
            <person name="Alioto T."/>
            <person name="Alioto T."/>
            <person name="Gomez Garrido J."/>
        </authorList>
    </citation>
    <scope>NUCLEOTIDE SEQUENCE</scope>
</reference>
<dbReference type="InterPro" id="IPR035810">
    <property type="entry name" value="PEBP_euk"/>
</dbReference>
<proteinExistence type="predicted"/>
<protein>
    <submittedName>
        <fullName evidence="1">Phosphatidylethanolamine-binding 1</fullName>
    </submittedName>
</protein>
<dbReference type="InterPro" id="IPR036610">
    <property type="entry name" value="PEBP-like_sf"/>
</dbReference>
<sequence>MDPKKLYTIALTDPDVPSRNDRHQGEWHHYLAVNVKGNDLSTGCTLTAYVGSAPGDGTGLHRYTWLVYEQSCPIKCDERILGTTSAEHRGQFKIAAFRKKYKLGGPVAGICYQAEWDHTVPQLYKQLGVC</sequence>